<reference evidence="2" key="1">
    <citation type="submission" date="2016-10" db="EMBL/GenBank/DDBJ databases">
        <authorList>
            <person name="Varghese N."/>
            <person name="Submissions S."/>
        </authorList>
    </citation>
    <scope>NUCLEOTIDE SEQUENCE [LARGE SCALE GENOMIC DNA]</scope>
    <source>
        <strain evidence="2">ANC 5109</strain>
    </source>
</reference>
<name>A0A1H3NPH8_9GAMM</name>
<keyword evidence="2" id="KW-1185">Reference proteome</keyword>
<evidence type="ECO:0000313" key="2">
    <source>
        <dbReference type="Proteomes" id="UP000199035"/>
    </source>
</evidence>
<dbReference type="STRING" id="595670.SAMN05421643_1561"/>
<protein>
    <submittedName>
        <fullName evidence="1">Uncharacterized protein</fullName>
    </submittedName>
</protein>
<dbReference type="EMBL" id="FNPK01000056">
    <property type="protein sequence ID" value="SDY90590.1"/>
    <property type="molecule type" value="Genomic_DNA"/>
</dbReference>
<accession>A0A1H3NPH8</accession>
<evidence type="ECO:0000313" key="1">
    <source>
        <dbReference type="EMBL" id="SDY90590.1"/>
    </source>
</evidence>
<organism evidence="1 2">
    <name type="scientific">Acinetobacter kyonggiensis</name>
    <dbReference type="NCBI Taxonomy" id="595670"/>
    <lineage>
        <taxon>Bacteria</taxon>
        <taxon>Pseudomonadati</taxon>
        <taxon>Pseudomonadota</taxon>
        <taxon>Gammaproteobacteria</taxon>
        <taxon>Moraxellales</taxon>
        <taxon>Moraxellaceae</taxon>
        <taxon>Acinetobacter</taxon>
    </lineage>
</organism>
<sequence length="108" mass="12786">MPIVFYHNYFYDVPFLLNLQKPVYLVDDWENASQDSSSEQLKDGLIFEPERRQYLWSDSMLDQQIKAGQALVVLARSNSFTPHYANVQVLHYRNYDVYFFNTIGPVQK</sequence>
<dbReference type="AlphaFoldDB" id="A0A1H3NPH8"/>
<gene>
    <name evidence="1" type="ORF">SAMN05421643_1561</name>
</gene>
<dbReference type="Proteomes" id="UP000199035">
    <property type="component" value="Unassembled WGS sequence"/>
</dbReference>
<proteinExistence type="predicted"/>